<reference evidence="3" key="1">
    <citation type="submission" date="2022-12" db="EMBL/GenBank/DDBJ databases">
        <title>Reference genome sequencing for broad-spectrum identification of bacterial and archaeal isolates by mass spectrometry.</title>
        <authorList>
            <person name="Sekiguchi Y."/>
            <person name="Tourlousse D.M."/>
        </authorList>
    </citation>
    <scope>NUCLEOTIDE SEQUENCE</scope>
    <source>
        <strain evidence="3">14</strain>
    </source>
</reference>
<organism evidence="3 4">
    <name type="scientific">Agromyces rhizosphaerae</name>
    <dbReference type="NCBI Taxonomy" id="88374"/>
    <lineage>
        <taxon>Bacteria</taxon>
        <taxon>Bacillati</taxon>
        <taxon>Actinomycetota</taxon>
        <taxon>Actinomycetes</taxon>
        <taxon>Micrococcales</taxon>
        <taxon>Microbacteriaceae</taxon>
        <taxon>Agromyces</taxon>
    </lineage>
</organism>
<evidence type="ECO:0000256" key="1">
    <source>
        <dbReference type="SAM" id="Coils"/>
    </source>
</evidence>
<keyword evidence="2" id="KW-0472">Membrane</keyword>
<dbReference type="EMBL" id="BSDP01000001">
    <property type="protein sequence ID" value="GLI27098.1"/>
    <property type="molecule type" value="Genomic_DNA"/>
</dbReference>
<protein>
    <recommendedName>
        <fullName evidence="5">DUF3618 domain-containing protein</fullName>
    </recommendedName>
</protein>
<gene>
    <name evidence="3" type="ORF">ARHIZOSPH14_13400</name>
</gene>
<name>A0A9W6D091_9MICO</name>
<proteinExistence type="predicted"/>
<evidence type="ECO:0000256" key="2">
    <source>
        <dbReference type="SAM" id="Phobius"/>
    </source>
</evidence>
<evidence type="ECO:0000313" key="3">
    <source>
        <dbReference type="EMBL" id="GLI27098.1"/>
    </source>
</evidence>
<evidence type="ECO:0008006" key="5">
    <source>
        <dbReference type="Google" id="ProtNLM"/>
    </source>
</evidence>
<accession>A0A9W6D091</accession>
<keyword evidence="4" id="KW-1185">Reference proteome</keyword>
<keyword evidence="2" id="KW-0812">Transmembrane</keyword>
<keyword evidence="1" id="KW-0175">Coiled coil</keyword>
<sequence>MSAETRDAAKAKRNLSRVEARAEAAVARADLAATLDLLEDKLNVPKQAALAKERAMARFRRMRSDSPGTLIGIGIGAVAVVAAGVLLVVRALGDDD</sequence>
<dbReference type="InterPro" id="IPR022062">
    <property type="entry name" value="DUF3618"/>
</dbReference>
<dbReference type="Proteomes" id="UP001144396">
    <property type="component" value="Unassembled WGS sequence"/>
</dbReference>
<dbReference type="RefSeq" id="WP_281883336.1">
    <property type="nucleotide sequence ID" value="NZ_BSDP01000001.1"/>
</dbReference>
<comment type="caution">
    <text evidence="3">The sequence shown here is derived from an EMBL/GenBank/DDBJ whole genome shotgun (WGS) entry which is preliminary data.</text>
</comment>
<feature type="coiled-coil region" evidence="1">
    <location>
        <begin position="1"/>
        <end position="28"/>
    </location>
</feature>
<dbReference type="AlphaFoldDB" id="A0A9W6D091"/>
<dbReference type="Pfam" id="PF12277">
    <property type="entry name" value="DUF3618"/>
    <property type="match status" value="1"/>
</dbReference>
<feature type="transmembrane region" description="Helical" evidence="2">
    <location>
        <begin position="68"/>
        <end position="92"/>
    </location>
</feature>
<evidence type="ECO:0000313" key="4">
    <source>
        <dbReference type="Proteomes" id="UP001144396"/>
    </source>
</evidence>
<keyword evidence="2" id="KW-1133">Transmembrane helix</keyword>